<accession>A0A937G390</accession>
<evidence type="ECO:0000313" key="1">
    <source>
        <dbReference type="EMBL" id="MBL6447626.1"/>
    </source>
</evidence>
<reference evidence="1" key="1">
    <citation type="submission" date="2021-01" db="EMBL/GenBank/DDBJ databases">
        <title>Fulvivirga kasyanovii gen. nov., sp nov., a novel member of the phylum Bacteroidetes isolated from seawater in a mussel farm.</title>
        <authorList>
            <person name="Zhao L.-H."/>
            <person name="Wang Z.-J."/>
        </authorList>
    </citation>
    <scope>NUCLEOTIDE SEQUENCE</scope>
    <source>
        <strain evidence="1">29W222</strain>
    </source>
</reference>
<dbReference type="RefSeq" id="WP_202857165.1">
    <property type="nucleotide sequence ID" value="NZ_JAEUGD010000048.1"/>
</dbReference>
<organism evidence="1 2">
    <name type="scientific">Fulvivirga marina</name>
    <dbReference type="NCBI Taxonomy" id="2494733"/>
    <lineage>
        <taxon>Bacteria</taxon>
        <taxon>Pseudomonadati</taxon>
        <taxon>Bacteroidota</taxon>
        <taxon>Cytophagia</taxon>
        <taxon>Cytophagales</taxon>
        <taxon>Fulvivirgaceae</taxon>
        <taxon>Fulvivirga</taxon>
    </lineage>
</organism>
<dbReference type="AlphaFoldDB" id="A0A937G390"/>
<dbReference type="EMBL" id="JAEUGD010000048">
    <property type="protein sequence ID" value="MBL6447626.1"/>
    <property type="molecule type" value="Genomic_DNA"/>
</dbReference>
<gene>
    <name evidence="1" type="ORF">JMN32_15010</name>
</gene>
<proteinExistence type="predicted"/>
<name>A0A937G390_9BACT</name>
<protein>
    <submittedName>
        <fullName evidence="1">SEC-C domain-containing protein</fullName>
    </submittedName>
</protein>
<comment type="caution">
    <text evidence="1">The sequence shown here is derived from an EMBL/GenBank/DDBJ whole genome shotgun (WGS) entry which is preliminary data.</text>
</comment>
<dbReference type="Proteomes" id="UP000614216">
    <property type="component" value="Unassembled WGS sequence"/>
</dbReference>
<sequence>MKPDRNTPCPCGSTLKTKKCCHKGHRWLKEPTILTSRQPKSGYQHSRCYANTLNDCDSQITREHYLSNNLLADFEENNTVKIFGLPWQEKQSYDLLSRKSMVSKILCKHHNESLSPFDVEIAYFYRAIVEFDEDFNSEQPSTDFKIIAGENLERWMLKTVCAFIASQQFHRNGEKSKLELKSIYNEILYEGRPFPSGWGLYFDMEGNKKTQKYRSFSFVPFEANGELKGISFYIANFKFNFLLGEPDAPDYWGIYHPSSIVFKQGEIKKELLITWRDDNYHKSTILFNRIGTKQGEPANWEEWMKK</sequence>
<evidence type="ECO:0000313" key="2">
    <source>
        <dbReference type="Proteomes" id="UP000614216"/>
    </source>
</evidence>
<keyword evidence="2" id="KW-1185">Reference proteome</keyword>